<protein>
    <submittedName>
        <fullName evidence="1">Putative secreted protein</fullName>
    </submittedName>
</protein>
<sequence>MVVFSFAFAVLCVVIVTMVETIYYRNTYLIKFSCKLRLVVSCSLLLSSSLLRTRLYKIIKVYAKVFYNRKTFDRHALSNIIAVYYGVTP</sequence>
<dbReference type="EMBL" id="GEGO01001434">
    <property type="protein sequence ID" value="JAR93970.1"/>
    <property type="molecule type" value="Transcribed_RNA"/>
</dbReference>
<accession>A0A147BT95</accession>
<evidence type="ECO:0000313" key="1">
    <source>
        <dbReference type="EMBL" id="JAR93970.1"/>
    </source>
</evidence>
<reference evidence="1" key="1">
    <citation type="journal article" date="2018" name="PLoS Negl. Trop. Dis.">
        <title>Sialome diversity of ticks revealed by RNAseq of single tick salivary glands.</title>
        <authorList>
            <person name="Perner J."/>
            <person name="Kropackova S."/>
            <person name="Kopacek P."/>
            <person name="Ribeiro J.M."/>
        </authorList>
    </citation>
    <scope>NUCLEOTIDE SEQUENCE</scope>
    <source>
        <strain evidence="1">Siblings of single egg batch collected in Ceske Budejovice</strain>
        <tissue evidence="1">Salivary glands</tissue>
    </source>
</reference>
<name>A0A147BT95_IXORI</name>
<proteinExistence type="predicted"/>
<organism evidence="1">
    <name type="scientific">Ixodes ricinus</name>
    <name type="common">Common tick</name>
    <name type="synonym">Acarus ricinus</name>
    <dbReference type="NCBI Taxonomy" id="34613"/>
    <lineage>
        <taxon>Eukaryota</taxon>
        <taxon>Metazoa</taxon>
        <taxon>Ecdysozoa</taxon>
        <taxon>Arthropoda</taxon>
        <taxon>Chelicerata</taxon>
        <taxon>Arachnida</taxon>
        <taxon>Acari</taxon>
        <taxon>Parasitiformes</taxon>
        <taxon>Ixodida</taxon>
        <taxon>Ixodoidea</taxon>
        <taxon>Ixodidae</taxon>
        <taxon>Ixodinae</taxon>
        <taxon>Ixodes</taxon>
    </lineage>
</organism>
<dbReference type="AlphaFoldDB" id="A0A147BT95"/>